<name>A0A8X6K4B6_NEPPI</name>
<proteinExistence type="predicted"/>
<dbReference type="AlphaFoldDB" id="A0A8X6K4B6"/>
<comment type="caution">
    <text evidence="1">The sequence shown here is derived from an EMBL/GenBank/DDBJ whole genome shotgun (WGS) entry which is preliminary data.</text>
</comment>
<accession>A0A8X6K4B6</accession>
<protein>
    <submittedName>
        <fullName evidence="1">Uncharacterized protein</fullName>
    </submittedName>
</protein>
<evidence type="ECO:0000313" key="1">
    <source>
        <dbReference type="EMBL" id="GFS64767.1"/>
    </source>
</evidence>
<dbReference type="EMBL" id="BMAW01048214">
    <property type="protein sequence ID" value="GFS64767.1"/>
    <property type="molecule type" value="Genomic_DNA"/>
</dbReference>
<organism evidence="1 2">
    <name type="scientific">Nephila pilipes</name>
    <name type="common">Giant wood spider</name>
    <name type="synonym">Nephila maculata</name>
    <dbReference type="NCBI Taxonomy" id="299642"/>
    <lineage>
        <taxon>Eukaryota</taxon>
        <taxon>Metazoa</taxon>
        <taxon>Ecdysozoa</taxon>
        <taxon>Arthropoda</taxon>
        <taxon>Chelicerata</taxon>
        <taxon>Arachnida</taxon>
        <taxon>Araneae</taxon>
        <taxon>Araneomorphae</taxon>
        <taxon>Entelegynae</taxon>
        <taxon>Araneoidea</taxon>
        <taxon>Nephilidae</taxon>
        <taxon>Nephila</taxon>
    </lineage>
</organism>
<reference evidence="1" key="1">
    <citation type="submission" date="2020-08" db="EMBL/GenBank/DDBJ databases">
        <title>Multicomponent nature underlies the extraordinary mechanical properties of spider dragline silk.</title>
        <authorList>
            <person name="Kono N."/>
            <person name="Nakamura H."/>
            <person name="Mori M."/>
            <person name="Yoshida Y."/>
            <person name="Ohtoshi R."/>
            <person name="Malay A.D."/>
            <person name="Moran D.A.P."/>
            <person name="Tomita M."/>
            <person name="Numata K."/>
            <person name="Arakawa K."/>
        </authorList>
    </citation>
    <scope>NUCLEOTIDE SEQUENCE</scope>
</reference>
<evidence type="ECO:0000313" key="2">
    <source>
        <dbReference type="Proteomes" id="UP000887013"/>
    </source>
</evidence>
<dbReference type="OrthoDB" id="10307446at2759"/>
<dbReference type="Proteomes" id="UP000887013">
    <property type="component" value="Unassembled WGS sequence"/>
</dbReference>
<keyword evidence="2" id="KW-1185">Reference proteome</keyword>
<gene>
    <name evidence="1" type="ORF">NPIL_139521</name>
</gene>
<sequence length="113" mass="12131">MHFPKKVIQWKLRAGPFSAGGRQDIKMTTAFGPGRGNGSTIMSQLLLISAAVHIPAGQTRLSGRKKDALASGQFHESSLRAMADSGVILAELRCIFHEDLDSPTWNPATVGCI</sequence>